<feature type="binding site" evidence="17">
    <location>
        <position position="440"/>
    </location>
    <ligand>
        <name>(6S)-NADPHX</name>
        <dbReference type="ChEBI" id="CHEBI:64076"/>
    </ligand>
</feature>
<evidence type="ECO:0000256" key="7">
    <source>
        <dbReference type="ARBA" id="ARBA00022840"/>
    </source>
</evidence>
<dbReference type="PROSITE" id="PS51383">
    <property type="entry name" value="YJEF_C_3"/>
    <property type="match status" value="1"/>
</dbReference>
<dbReference type="SUPFAM" id="SSF64153">
    <property type="entry name" value="YjeF N-terminal domain-like"/>
    <property type="match status" value="1"/>
</dbReference>
<dbReference type="Proteomes" id="UP001596997">
    <property type="component" value="Unassembled WGS sequence"/>
</dbReference>
<comment type="cofactor">
    <cofactor evidence="17">
        <name>Mg(2+)</name>
        <dbReference type="ChEBI" id="CHEBI:18420"/>
    </cofactor>
</comment>
<evidence type="ECO:0000256" key="3">
    <source>
        <dbReference type="ARBA" id="ARBA00006001"/>
    </source>
</evidence>
<comment type="function">
    <text evidence="18">Catalyzes the epimerization of the S- and R-forms of NAD(P)HX, a damaged form of NAD(P)H that is a result of enzymatic or heat-dependent hydration. This is a prerequisite for the S-specific NAD(P)H-hydrate dehydratase to allow the repair of both epimers of NAD(P)HX.</text>
</comment>
<dbReference type="RefSeq" id="WP_377715716.1">
    <property type="nucleotide sequence ID" value="NZ_JBHTJM010000008.1"/>
</dbReference>
<evidence type="ECO:0000256" key="4">
    <source>
        <dbReference type="ARBA" id="ARBA00009524"/>
    </source>
</evidence>
<dbReference type="InterPro" id="IPR004443">
    <property type="entry name" value="YjeF_N_dom"/>
</dbReference>
<keyword evidence="13" id="KW-0511">Multifunctional enzyme</keyword>
<evidence type="ECO:0000256" key="1">
    <source>
        <dbReference type="ARBA" id="ARBA00000013"/>
    </source>
</evidence>
<dbReference type="Gene3D" id="3.40.1190.20">
    <property type="match status" value="1"/>
</dbReference>
<organism evidence="22 23">
    <name type="scientific">Pseudofulvibacter geojedonensis</name>
    <dbReference type="NCBI Taxonomy" id="1123758"/>
    <lineage>
        <taxon>Bacteria</taxon>
        <taxon>Pseudomonadati</taxon>
        <taxon>Bacteroidota</taxon>
        <taxon>Flavobacteriia</taxon>
        <taxon>Flavobacteriales</taxon>
        <taxon>Flavobacteriaceae</taxon>
        <taxon>Pseudofulvibacter</taxon>
    </lineage>
</organism>
<dbReference type="HAMAP" id="MF_01965">
    <property type="entry name" value="NADHX_dehydratase"/>
    <property type="match status" value="1"/>
</dbReference>
<dbReference type="EMBL" id="JBHTJM010000008">
    <property type="protein sequence ID" value="MFD0964217.1"/>
    <property type="molecule type" value="Genomic_DNA"/>
</dbReference>
<dbReference type="InterPro" id="IPR030677">
    <property type="entry name" value="Nnr"/>
</dbReference>
<evidence type="ECO:0000256" key="8">
    <source>
        <dbReference type="ARBA" id="ARBA00022857"/>
    </source>
</evidence>
<dbReference type="Pfam" id="PF01256">
    <property type="entry name" value="Carb_kinase"/>
    <property type="match status" value="1"/>
</dbReference>
<feature type="binding site" evidence="18">
    <location>
        <begin position="131"/>
        <end position="137"/>
    </location>
    <ligand>
        <name>(6S)-NADPHX</name>
        <dbReference type="ChEBI" id="CHEBI:64076"/>
    </ligand>
</feature>
<dbReference type="CDD" id="cd01171">
    <property type="entry name" value="YXKO-related"/>
    <property type="match status" value="1"/>
</dbReference>
<dbReference type="NCBIfam" id="TIGR00196">
    <property type="entry name" value="yjeF_cterm"/>
    <property type="match status" value="1"/>
</dbReference>
<feature type="binding site" evidence="17">
    <location>
        <position position="439"/>
    </location>
    <ligand>
        <name>AMP</name>
        <dbReference type="ChEBI" id="CHEBI:456215"/>
    </ligand>
</feature>
<evidence type="ECO:0000256" key="2">
    <source>
        <dbReference type="ARBA" id="ARBA00000909"/>
    </source>
</evidence>
<name>A0ABW3I401_9FLAO</name>
<feature type="binding site" evidence="17">
    <location>
        <begin position="411"/>
        <end position="415"/>
    </location>
    <ligand>
        <name>AMP</name>
        <dbReference type="ChEBI" id="CHEBI:456215"/>
    </ligand>
</feature>
<evidence type="ECO:0000256" key="16">
    <source>
        <dbReference type="ARBA" id="ARBA00049209"/>
    </source>
</evidence>
<comment type="function">
    <text evidence="17">Catalyzes the dehydration of the S-form of NAD(P)HX at the expense of ADP, which is converted to AMP. Together with NAD(P)HX epimerase, which catalyzes the epimerization of the S- and R-forms, the enzyme allows the repair of both epimers of NAD(P)HX, a damaged form of NAD(P)H that is a result of enzymatic or heat-dependent hydration.</text>
</comment>
<comment type="catalytic activity">
    <reaction evidence="2 18 19">
        <text>(6R)-NADPHX = (6S)-NADPHX</text>
        <dbReference type="Rhea" id="RHEA:32227"/>
        <dbReference type="ChEBI" id="CHEBI:64076"/>
        <dbReference type="ChEBI" id="CHEBI:64077"/>
        <dbReference type="EC" id="5.1.99.6"/>
    </reaction>
</comment>
<dbReference type="InterPro" id="IPR036652">
    <property type="entry name" value="YjeF_N_dom_sf"/>
</dbReference>
<evidence type="ECO:0000313" key="22">
    <source>
        <dbReference type="EMBL" id="MFD0964217.1"/>
    </source>
</evidence>
<evidence type="ECO:0000259" key="21">
    <source>
        <dbReference type="PROSITE" id="PS51385"/>
    </source>
</evidence>
<keyword evidence="11 18" id="KW-0413">Isomerase</keyword>
<evidence type="ECO:0000256" key="9">
    <source>
        <dbReference type="ARBA" id="ARBA00022958"/>
    </source>
</evidence>
<evidence type="ECO:0000256" key="10">
    <source>
        <dbReference type="ARBA" id="ARBA00023027"/>
    </source>
</evidence>
<keyword evidence="10 17" id="KW-0520">NAD</keyword>
<keyword evidence="8 17" id="KW-0521">NADP</keyword>
<evidence type="ECO:0000259" key="20">
    <source>
        <dbReference type="PROSITE" id="PS51383"/>
    </source>
</evidence>
<comment type="cofactor">
    <cofactor evidence="18 19">
        <name>K(+)</name>
        <dbReference type="ChEBI" id="CHEBI:29103"/>
    </cofactor>
    <text evidence="18 19">Binds 1 potassium ion per subunit.</text>
</comment>
<comment type="catalytic activity">
    <reaction evidence="15 17 19">
        <text>(6S)-NADHX + ADP = AMP + phosphate + NADH + H(+)</text>
        <dbReference type="Rhea" id="RHEA:32223"/>
        <dbReference type="ChEBI" id="CHEBI:15378"/>
        <dbReference type="ChEBI" id="CHEBI:43474"/>
        <dbReference type="ChEBI" id="CHEBI:57945"/>
        <dbReference type="ChEBI" id="CHEBI:64074"/>
        <dbReference type="ChEBI" id="CHEBI:456215"/>
        <dbReference type="ChEBI" id="CHEBI:456216"/>
        <dbReference type="EC" id="4.2.1.136"/>
    </reaction>
</comment>
<evidence type="ECO:0000256" key="6">
    <source>
        <dbReference type="ARBA" id="ARBA00022741"/>
    </source>
</evidence>
<feature type="binding site" evidence="18">
    <location>
        <position position="127"/>
    </location>
    <ligand>
        <name>K(+)</name>
        <dbReference type="ChEBI" id="CHEBI:29103"/>
    </ligand>
</feature>
<dbReference type="PIRSF" id="PIRSF017184">
    <property type="entry name" value="Nnr"/>
    <property type="match status" value="1"/>
</dbReference>
<dbReference type="HAMAP" id="MF_01966">
    <property type="entry name" value="NADHX_epimerase"/>
    <property type="match status" value="1"/>
</dbReference>
<evidence type="ECO:0000256" key="14">
    <source>
        <dbReference type="ARBA" id="ARBA00025153"/>
    </source>
</evidence>
<feature type="domain" description="YjeF C-terminal" evidence="20">
    <location>
        <begin position="227"/>
        <end position="499"/>
    </location>
</feature>
<dbReference type="PANTHER" id="PTHR12592">
    <property type="entry name" value="ATP-DEPENDENT (S)-NAD(P)H-HYDRATE DEHYDRATASE FAMILY MEMBER"/>
    <property type="match status" value="1"/>
</dbReference>
<keyword evidence="7 17" id="KW-0067">ATP-binding</keyword>
<protein>
    <recommendedName>
        <fullName evidence="19">Bifunctional NAD(P)H-hydrate repair enzyme</fullName>
    </recommendedName>
    <alternativeName>
        <fullName evidence="19">Nicotinamide nucleotide repair protein</fullName>
    </alternativeName>
    <domain>
        <recommendedName>
            <fullName evidence="19">ADP-dependent (S)-NAD(P)H-hydrate dehydratase</fullName>
            <ecNumber evidence="19">4.2.1.136</ecNumber>
        </recommendedName>
        <alternativeName>
            <fullName evidence="19">ADP-dependent NAD(P)HX dehydratase</fullName>
        </alternativeName>
    </domain>
    <domain>
        <recommendedName>
            <fullName evidence="19">NAD(P)H-hydrate epimerase</fullName>
            <ecNumber evidence="19">5.1.99.6</ecNumber>
        </recommendedName>
    </domain>
</protein>
<comment type="similarity">
    <text evidence="18">Belongs to the NnrE/AIBP family.</text>
</comment>
<feature type="binding site" evidence="18">
    <location>
        <begin position="58"/>
        <end position="62"/>
    </location>
    <ligand>
        <name>(6S)-NADPHX</name>
        <dbReference type="ChEBI" id="CHEBI:64076"/>
    </ligand>
</feature>
<dbReference type="EC" id="4.2.1.136" evidence="19"/>
<dbReference type="EC" id="5.1.99.6" evidence="19"/>
<comment type="similarity">
    <text evidence="3 19">In the N-terminal section; belongs to the NnrE/AIBP family.</text>
</comment>
<dbReference type="InterPro" id="IPR000631">
    <property type="entry name" value="CARKD"/>
</dbReference>
<evidence type="ECO:0000256" key="18">
    <source>
        <dbReference type="HAMAP-Rule" id="MF_01966"/>
    </source>
</evidence>
<dbReference type="PROSITE" id="PS51385">
    <property type="entry name" value="YJEF_N"/>
    <property type="match status" value="1"/>
</dbReference>
<comment type="caution">
    <text evidence="17">Lacks conserved residue(s) required for the propagation of feature annotation.</text>
</comment>
<evidence type="ECO:0000256" key="19">
    <source>
        <dbReference type="PIRNR" id="PIRNR017184"/>
    </source>
</evidence>
<evidence type="ECO:0000256" key="12">
    <source>
        <dbReference type="ARBA" id="ARBA00023239"/>
    </source>
</evidence>
<dbReference type="PROSITE" id="PS01050">
    <property type="entry name" value="YJEF_C_2"/>
    <property type="match status" value="1"/>
</dbReference>
<comment type="caution">
    <text evidence="22">The sequence shown here is derived from an EMBL/GenBank/DDBJ whole genome shotgun (WGS) entry which is preliminary data.</text>
</comment>
<evidence type="ECO:0000313" key="23">
    <source>
        <dbReference type="Proteomes" id="UP001596997"/>
    </source>
</evidence>
<accession>A0ABW3I401</accession>
<dbReference type="Gene3D" id="3.40.50.10260">
    <property type="entry name" value="YjeF N-terminal domain"/>
    <property type="match status" value="1"/>
</dbReference>
<keyword evidence="12 17" id="KW-0456">Lyase</keyword>
<evidence type="ECO:0000256" key="11">
    <source>
        <dbReference type="ARBA" id="ARBA00023235"/>
    </source>
</evidence>
<feature type="binding site" evidence="18">
    <location>
        <position position="163"/>
    </location>
    <ligand>
        <name>K(+)</name>
        <dbReference type="ChEBI" id="CHEBI:29103"/>
    </ligand>
</feature>
<feature type="binding site" evidence="17">
    <location>
        <position position="325"/>
    </location>
    <ligand>
        <name>(6S)-NADPHX</name>
        <dbReference type="ChEBI" id="CHEBI:64076"/>
    </ligand>
</feature>
<dbReference type="InterPro" id="IPR029056">
    <property type="entry name" value="Ribokinase-like"/>
</dbReference>
<dbReference type="NCBIfam" id="TIGR00197">
    <property type="entry name" value="yjeF_nterm"/>
    <property type="match status" value="1"/>
</dbReference>
<keyword evidence="6 17" id="KW-0547">Nucleotide-binding</keyword>
<feature type="binding site" evidence="18">
    <location>
        <position position="59"/>
    </location>
    <ligand>
        <name>K(+)</name>
        <dbReference type="ChEBI" id="CHEBI:29103"/>
    </ligand>
</feature>
<reference evidence="23" key="1">
    <citation type="journal article" date="2019" name="Int. J. Syst. Evol. Microbiol.">
        <title>The Global Catalogue of Microorganisms (GCM) 10K type strain sequencing project: providing services to taxonomists for standard genome sequencing and annotation.</title>
        <authorList>
            <consortium name="The Broad Institute Genomics Platform"/>
            <consortium name="The Broad Institute Genome Sequencing Center for Infectious Disease"/>
            <person name="Wu L."/>
            <person name="Ma J."/>
        </authorList>
    </citation>
    <scope>NUCLEOTIDE SEQUENCE [LARGE SCALE GENOMIC DNA]</scope>
    <source>
        <strain evidence="23">CCUG 62114</strain>
    </source>
</reference>
<comment type="subunit">
    <text evidence="17">Homotetramer.</text>
</comment>
<dbReference type="Pfam" id="PF03853">
    <property type="entry name" value="YjeF_N"/>
    <property type="match status" value="1"/>
</dbReference>
<keyword evidence="5 18" id="KW-0479">Metal-binding</keyword>
<dbReference type="SUPFAM" id="SSF53613">
    <property type="entry name" value="Ribokinase-like"/>
    <property type="match status" value="1"/>
</dbReference>
<evidence type="ECO:0000256" key="5">
    <source>
        <dbReference type="ARBA" id="ARBA00022723"/>
    </source>
</evidence>
<comment type="similarity">
    <text evidence="4 19">In the C-terminal section; belongs to the NnrD/CARKD family.</text>
</comment>
<feature type="binding site" evidence="18">
    <location>
        <position position="160"/>
    </location>
    <ligand>
        <name>(6S)-NADPHX</name>
        <dbReference type="ChEBI" id="CHEBI:64076"/>
    </ligand>
</feature>
<dbReference type="InterPro" id="IPR017953">
    <property type="entry name" value="Carbohydrate_kinase_pred_CS"/>
</dbReference>
<keyword evidence="9 18" id="KW-0630">Potassium</keyword>
<feature type="binding site" evidence="17">
    <location>
        <position position="376"/>
    </location>
    <ligand>
        <name>(6S)-NADPHX</name>
        <dbReference type="ChEBI" id="CHEBI:64076"/>
    </ligand>
</feature>
<proteinExistence type="inferred from homology"/>
<gene>
    <name evidence="18" type="primary">nnrE</name>
    <name evidence="17" type="synonym">nnrD</name>
    <name evidence="22" type="ORF">ACFQ1O_09390</name>
</gene>
<sequence>MKILSAKQIYKAHQATITNQQITELDLLERAGLQIFNWMHMRMQGAQVKIHIFNGIGNNGGVGLVLARHLLEHGYNVANYVVNYSKKRTDGFLKNYDRVKKLKQWPVLLNEASEFPTDITADDIIVDAIFGIGLNRGTTNLVNNLFAHLNAIKAFKLAVDIPSGLYSNKVPNNLDHVLRVNYTLAFQSPKMCFFLPETAIFTEQWEVLDIGLDPEFMHAAFGAQLIAKPEVLPMYRMREKFANKFTYGHSLLIGGSYGKIGSIQLASKAALVSGCGMVSALVPECGYNVLQSSFPELMVQNSSNNKLLNEIQPKGHFNVIGIGCGMGTDEITQKAFESFIESNTLPLVIDADGLNCLSRNTELLSKLPEMSILTPHKAELERLIGSWTNDFEMLKKAKDFSTQYDCILVLKDAITITVYHKEVFINTTGNTALATAGSGDVLTGIITGLLAQGYDPLSACMFGVYLHGKTADIGLQDTGYQSFIASDIINYLPDAYMDLFKQPEQPTPAEEQAE</sequence>
<evidence type="ECO:0000256" key="17">
    <source>
        <dbReference type="HAMAP-Rule" id="MF_01965"/>
    </source>
</evidence>
<dbReference type="PANTHER" id="PTHR12592:SF0">
    <property type="entry name" value="ATP-DEPENDENT (S)-NAD(P)H-HYDRATE DEHYDRATASE"/>
    <property type="match status" value="1"/>
</dbReference>
<evidence type="ECO:0000256" key="15">
    <source>
        <dbReference type="ARBA" id="ARBA00048238"/>
    </source>
</evidence>
<keyword evidence="23" id="KW-1185">Reference proteome</keyword>
<comment type="function">
    <text evidence="14 19">Bifunctional enzyme that catalyzes the epimerization of the S- and R-forms of NAD(P)HX and the dehydration of the S-form of NAD(P)HX at the expense of ADP, which is converted to AMP. This allows the repair of both epimers of NAD(P)HX, a damaged form of NAD(P)H that is a result of enzymatic or heat-dependent hydration.</text>
</comment>
<comment type="catalytic activity">
    <reaction evidence="16 17 19">
        <text>(6S)-NADPHX + ADP = AMP + phosphate + NADPH + H(+)</text>
        <dbReference type="Rhea" id="RHEA:32235"/>
        <dbReference type="ChEBI" id="CHEBI:15378"/>
        <dbReference type="ChEBI" id="CHEBI:43474"/>
        <dbReference type="ChEBI" id="CHEBI:57783"/>
        <dbReference type="ChEBI" id="CHEBI:64076"/>
        <dbReference type="ChEBI" id="CHEBI:456215"/>
        <dbReference type="ChEBI" id="CHEBI:456216"/>
        <dbReference type="EC" id="4.2.1.136"/>
    </reaction>
</comment>
<comment type="catalytic activity">
    <reaction evidence="1 18 19">
        <text>(6R)-NADHX = (6S)-NADHX</text>
        <dbReference type="Rhea" id="RHEA:32215"/>
        <dbReference type="ChEBI" id="CHEBI:64074"/>
        <dbReference type="ChEBI" id="CHEBI:64075"/>
        <dbReference type="EC" id="5.1.99.6"/>
    </reaction>
</comment>
<feature type="domain" description="YjeF N-terminal" evidence="21">
    <location>
        <begin position="9"/>
        <end position="218"/>
    </location>
</feature>
<evidence type="ECO:0000256" key="13">
    <source>
        <dbReference type="ARBA" id="ARBA00023268"/>
    </source>
</evidence>
<comment type="similarity">
    <text evidence="17">Belongs to the NnrD/CARKD family.</text>
</comment>